<name>A0A4P7GNQ5_9ACTN</name>
<evidence type="ECO:0000256" key="2">
    <source>
        <dbReference type="SAM" id="Phobius"/>
    </source>
</evidence>
<keyword evidence="2" id="KW-1133">Transmembrane helix</keyword>
<evidence type="ECO:0000313" key="4">
    <source>
        <dbReference type="Proteomes" id="UP000294894"/>
    </source>
</evidence>
<evidence type="ECO:0000256" key="1">
    <source>
        <dbReference type="SAM" id="MobiDB-lite"/>
    </source>
</evidence>
<dbReference type="AlphaFoldDB" id="A0A4P7GNQ5"/>
<proteinExistence type="predicted"/>
<organism evidence="3 4">
    <name type="scientific">Nocardioides euryhalodurans</name>
    <dbReference type="NCBI Taxonomy" id="2518370"/>
    <lineage>
        <taxon>Bacteria</taxon>
        <taxon>Bacillati</taxon>
        <taxon>Actinomycetota</taxon>
        <taxon>Actinomycetes</taxon>
        <taxon>Propionibacteriales</taxon>
        <taxon>Nocardioidaceae</taxon>
        <taxon>Nocardioides</taxon>
    </lineage>
</organism>
<keyword evidence="2" id="KW-0812">Transmembrane</keyword>
<dbReference type="Proteomes" id="UP000294894">
    <property type="component" value="Chromosome"/>
</dbReference>
<gene>
    <name evidence="3" type="ORF">EXE57_17385</name>
</gene>
<accession>A0A4P7GNQ5</accession>
<protein>
    <submittedName>
        <fullName evidence="3">Uncharacterized protein</fullName>
    </submittedName>
</protein>
<dbReference type="OrthoDB" id="3792432at2"/>
<reference evidence="3 4" key="1">
    <citation type="submission" date="2019-03" db="EMBL/GenBank/DDBJ databases">
        <title>Three New Species of Nocardioides, Nocardioides euryhalodurans sp. nov., Nocardioides seonyuensis sp. nov. and Nocardioides eburneoflavus sp. nov., Iolated from Soil.</title>
        <authorList>
            <person name="Roh S.G."/>
            <person name="Lee C."/>
            <person name="Kim M.-K."/>
            <person name="Kim S.B."/>
        </authorList>
    </citation>
    <scope>NUCLEOTIDE SEQUENCE [LARGE SCALE GENOMIC DNA]</scope>
    <source>
        <strain evidence="3 4">MMS17-SY117</strain>
    </source>
</reference>
<dbReference type="EMBL" id="CP038267">
    <property type="protein sequence ID" value="QBR93856.1"/>
    <property type="molecule type" value="Genomic_DNA"/>
</dbReference>
<evidence type="ECO:0000313" key="3">
    <source>
        <dbReference type="EMBL" id="QBR93856.1"/>
    </source>
</evidence>
<sequence>MSTQHVERDLVALLHRHAEDAMNDTDTQTELQAFRDAVAGPAGTRPRIVRWLAIGAAAALVVVAVTAVALWGPGPAERPEPAPAVPGQDRAADRATAEEFAAAYADLDADRMADLMADGVQPWDTWRSTLQRDVAWDVERMMQPCRRTAEATEGVVFTCPYSMHLRGSEEVGRGPFGDNTVEVVVQDGEVTLADYTQLVEFNGVTAHLAKVDRWIAESHPEDVAFLRSHSASGKTVDLGLSESEWSRWTRLTQRYTDEYVADVRSGS</sequence>
<keyword evidence="4" id="KW-1185">Reference proteome</keyword>
<feature type="transmembrane region" description="Helical" evidence="2">
    <location>
        <begin position="51"/>
        <end position="71"/>
    </location>
</feature>
<dbReference type="KEGG" id="noy:EXE57_17385"/>
<feature type="region of interest" description="Disordered" evidence="1">
    <location>
        <begin position="74"/>
        <end position="93"/>
    </location>
</feature>
<dbReference type="RefSeq" id="WP_135079692.1">
    <property type="nucleotide sequence ID" value="NZ_CP038267.1"/>
</dbReference>
<keyword evidence="2" id="KW-0472">Membrane</keyword>